<dbReference type="PROSITE" id="PS50885">
    <property type="entry name" value="HAMP"/>
    <property type="match status" value="1"/>
</dbReference>
<keyword evidence="5" id="KW-0472">Membrane</keyword>
<reference evidence="8 9" key="1">
    <citation type="submission" date="2020-02" db="EMBL/GenBank/DDBJ databases">
        <authorList>
            <person name="Kim M.K."/>
        </authorList>
    </citation>
    <scope>NUCLEOTIDE SEQUENCE [LARGE SCALE GENOMIC DNA]</scope>
    <source>
        <strain evidence="8 9">17J57-3</strain>
    </source>
</reference>
<dbReference type="InterPro" id="IPR051310">
    <property type="entry name" value="MCP_chemotaxis"/>
</dbReference>
<dbReference type="CDD" id="cd19410">
    <property type="entry name" value="HK9-like_sensor"/>
    <property type="match status" value="1"/>
</dbReference>
<evidence type="ECO:0000313" key="8">
    <source>
        <dbReference type="EMBL" id="NEX60847.1"/>
    </source>
</evidence>
<keyword evidence="5" id="KW-1133">Transmembrane helix</keyword>
<comment type="similarity">
    <text evidence="3">Belongs to the methyl-accepting chemotaxis (MCP) protein family.</text>
</comment>
<dbReference type="FunFam" id="1.10.287.950:FF:000001">
    <property type="entry name" value="Methyl-accepting chemotaxis sensory transducer"/>
    <property type="match status" value="1"/>
</dbReference>
<evidence type="ECO:0000256" key="5">
    <source>
        <dbReference type="SAM" id="Phobius"/>
    </source>
</evidence>
<sequence>MRFPRLSIRAKLAIGFGAIVVLILAMLAAAIFNFSRFQRANELNTLSYRTMEETHGLLESLNGIQTGERGFALTGMEGYLAPAERGKSSFDRRMARAMQLTAANAEQQGRLQQLEQAEKQWLKLAIEPVLKMRKGVTAGAIQMDSLVQFEQGGRGEELMTDMRKMLDEINAVEAASRETRSREADVLQGATEVILIGGGVLVAAMASIIAMVLIRSIVKPLAQAVRVAETVAAGDLSSHIEVGTGGETGQLLSALKNMHDGLEDIVERVRTGTDAISIAATEIADGNSNLSARTETQSTSLEKTSAAIGVLTEAVHKNADNAQQANTLASSACGQARNAGDVVRKVVDNMASIRDSSRKITDIIAVIDGIAFQTNILALNAAVEAARAGEQGRGFAVVAAEVRNLSQRSVTAAKEIKALITDSVSNVDAGSALVDEAGKVMGEVVSSVMHVAGIMGDIASASEEQRSGIDNVRQAIGMMDGMTQQNAALVEEAAAAAMSMREQAATLSAAVRAFTLSGDAGAEGGGSREGLAPGEAPARILRGMPEPEAARPAAMLRLVGRG</sequence>
<dbReference type="PRINTS" id="PR00260">
    <property type="entry name" value="CHEMTRNSDUCR"/>
</dbReference>
<keyword evidence="5" id="KW-0812">Transmembrane</keyword>
<dbReference type="RefSeq" id="WP_163961481.1">
    <property type="nucleotide sequence ID" value="NZ_JAAIVB010000021.1"/>
</dbReference>
<name>A0A6B3SJ66_9BURK</name>
<dbReference type="CDD" id="cd11386">
    <property type="entry name" value="MCP_signal"/>
    <property type="match status" value="1"/>
</dbReference>
<dbReference type="GO" id="GO:0007165">
    <property type="term" value="P:signal transduction"/>
    <property type="evidence" value="ECO:0007669"/>
    <property type="project" value="UniProtKB-KW"/>
</dbReference>
<dbReference type="Pfam" id="PF00015">
    <property type="entry name" value="MCPsignal"/>
    <property type="match status" value="1"/>
</dbReference>
<comment type="caution">
    <text evidence="8">The sequence shown here is derived from an EMBL/GenBank/DDBJ whole genome shotgun (WGS) entry which is preliminary data.</text>
</comment>
<evidence type="ECO:0000256" key="3">
    <source>
        <dbReference type="ARBA" id="ARBA00029447"/>
    </source>
</evidence>
<accession>A0A6B3SJ66</accession>
<dbReference type="Pfam" id="PF00672">
    <property type="entry name" value="HAMP"/>
    <property type="match status" value="1"/>
</dbReference>
<evidence type="ECO:0000256" key="2">
    <source>
        <dbReference type="ARBA" id="ARBA00022481"/>
    </source>
</evidence>
<dbReference type="Pfam" id="PF05227">
    <property type="entry name" value="CHASE3"/>
    <property type="match status" value="1"/>
</dbReference>
<feature type="domain" description="HAMP" evidence="7">
    <location>
        <begin position="215"/>
        <end position="267"/>
    </location>
</feature>
<dbReference type="Proteomes" id="UP000482155">
    <property type="component" value="Unassembled WGS sequence"/>
</dbReference>
<dbReference type="SMART" id="SM00304">
    <property type="entry name" value="HAMP"/>
    <property type="match status" value="1"/>
</dbReference>
<dbReference type="GO" id="GO:0004888">
    <property type="term" value="F:transmembrane signaling receptor activity"/>
    <property type="evidence" value="ECO:0007669"/>
    <property type="project" value="InterPro"/>
</dbReference>
<organism evidence="8 9">
    <name type="scientific">Noviherbaspirillum galbum</name>
    <dbReference type="NCBI Taxonomy" id="2709383"/>
    <lineage>
        <taxon>Bacteria</taxon>
        <taxon>Pseudomonadati</taxon>
        <taxon>Pseudomonadota</taxon>
        <taxon>Betaproteobacteria</taxon>
        <taxon>Burkholderiales</taxon>
        <taxon>Oxalobacteraceae</taxon>
        <taxon>Noviherbaspirillum</taxon>
    </lineage>
</organism>
<comment type="subcellular location">
    <subcellularLocation>
        <location evidence="1">Membrane</location>
    </subcellularLocation>
</comment>
<feature type="domain" description="Methyl-accepting transducer" evidence="6">
    <location>
        <begin position="272"/>
        <end position="501"/>
    </location>
</feature>
<evidence type="ECO:0000313" key="9">
    <source>
        <dbReference type="Proteomes" id="UP000482155"/>
    </source>
</evidence>
<dbReference type="SUPFAM" id="SSF58104">
    <property type="entry name" value="Methyl-accepting chemotaxis protein (MCP) signaling domain"/>
    <property type="match status" value="1"/>
</dbReference>
<keyword evidence="2" id="KW-0488">Methylation</keyword>
<dbReference type="InterPro" id="IPR004089">
    <property type="entry name" value="MCPsignal_dom"/>
</dbReference>
<dbReference type="InterPro" id="IPR007891">
    <property type="entry name" value="CHASE3"/>
</dbReference>
<keyword evidence="4" id="KW-0807">Transducer</keyword>
<dbReference type="EMBL" id="JAAIVB010000021">
    <property type="protein sequence ID" value="NEX60847.1"/>
    <property type="molecule type" value="Genomic_DNA"/>
</dbReference>
<dbReference type="PANTHER" id="PTHR43531">
    <property type="entry name" value="PROTEIN ICFG"/>
    <property type="match status" value="1"/>
</dbReference>
<dbReference type="PANTHER" id="PTHR43531:SF14">
    <property type="entry name" value="METHYL-ACCEPTING CHEMOTAXIS PROTEIN I-RELATED"/>
    <property type="match status" value="1"/>
</dbReference>
<dbReference type="AlphaFoldDB" id="A0A6B3SJ66"/>
<gene>
    <name evidence="8" type="ORF">G3574_07140</name>
</gene>
<dbReference type="PROSITE" id="PS50111">
    <property type="entry name" value="CHEMOTAXIS_TRANSDUC_2"/>
    <property type="match status" value="1"/>
</dbReference>
<evidence type="ECO:0000256" key="1">
    <source>
        <dbReference type="ARBA" id="ARBA00004370"/>
    </source>
</evidence>
<dbReference type="CDD" id="cd06225">
    <property type="entry name" value="HAMP"/>
    <property type="match status" value="1"/>
</dbReference>
<proteinExistence type="inferred from homology"/>
<feature type="transmembrane region" description="Helical" evidence="5">
    <location>
        <begin position="12"/>
        <end position="34"/>
    </location>
</feature>
<evidence type="ECO:0000256" key="4">
    <source>
        <dbReference type="PROSITE-ProRule" id="PRU00284"/>
    </source>
</evidence>
<keyword evidence="9" id="KW-1185">Reference proteome</keyword>
<dbReference type="InterPro" id="IPR003660">
    <property type="entry name" value="HAMP_dom"/>
</dbReference>
<dbReference type="Gene3D" id="1.10.287.950">
    <property type="entry name" value="Methyl-accepting chemotaxis protein"/>
    <property type="match status" value="1"/>
</dbReference>
<dbReference type="GO" id="GO:0006935">
    <property type="term" value="P:chemotaxis"/>
    <property type="evidence" value="ECO:0007669"/>
    <property type="project" value="InterPro"/>
</dbReference>
<dbReference type="SMART" id="SM00283">
    <property type="entry name" value="MA"/>
    <property type="match status" value="1"/>
</dbReference>
<protein>
    <submittedName>
        <fullName evidence="8">HAMP domain-containing protein</fullName>
    </submittedName>
</protein>
<dbReference type="GO" id="GO:0005886">
    <property type="term" value="C:plasma membrane"/>
    <property type="evidence" value="ECO:0007669"/>
    <property type="project" value="TreeGrafter"/>
</dbReference>
<evidence type="ECO:0000259" key="6">
    <source>
        <dbReference type="PROSITE" id="PS50111"/>
    </source>
</evidence>
<evidence type="ECO:0000259" key="7">
    <source>
        <dbReference type="PROSITE" id="PS50885"/>
    </source>
</evidence>
<dbReference type="InterPro" id="IPR004090">
    <property type="entry name" value="Chemotax_Me-accpt_rcpt"/>
</dbReference>